<dbReference type="AlphaFoldDB" id="A0A0E9QGU1"/>
<proteinExistence type="predicted"/>
<protein>
    <submittedName>
        <fullName evidence="1">Uncharacterized protein</fullName>
    </submittedName>
</protein>
<sequence>MQSHSSSAVSFPLSLRLVTLSSGTAKLRILD</sequence>
<reference evidence="1" key="1">
    <citation type="submission" date="2014-11" db="EMBL/GenBank/DDBJ databases">
        <authorList>
            <person name="Amaro Gonzalez C."/>
        </authorList>
    </citation>
    <scope>NUCLEOTIDE SEQUENCE</scope>
</reference>
<evidence type="ECO:0000313" key="1">
    <source>
        <dbReference type="EMBL" id="JAH15994.1"/>
    </source>
</evidence>
<organism evidence="1">
    <name type="scientific">Anguilla anguilla</name>
    <name type="common">European freshwater eel</name>
    <name type="synonym">Muraena anguilla</name>
    <dbReference type="NCBI Taxonomy" id="7936"/>
    <lineage>
        <taxon>Eukaryota</taxon>
        <taxon>Metazoa</taxon>
        <taxon>Chordata</taxon>
        <taxon>Craniata</taxon>
        <taxon>Vertebrata</taxon>
        <taxon>Euteleostomi</taxon>
        <taxon>Actinopterygii</taxon>
        <taxon>Neopterygii</taxon>
        <taxon>Teleostei</taxon>
        <taxon>Anguilliformes</taxon>
        <taxon>Anguillidae</taxon>
        <taxon>Anguilla</taxon>
    </lineage>
</organism>
<name>A0A0E9QGU1_ANGAN</name>
<reference evidence="1" key="2">
    <citation type="journal article" date="2015" name="Fish Shellfish Immunol.">
        <title>Early steps in the European eel (Anguilla anguilla)-Vibrio vulnificus interaction in the gills: Role of the RtxA13 toxin.</title>
        <authorList>
            <person name="Callol A."/>
            <person name="Pajuelo D."/>
            <person name="Ebbesson L."/>
            <person name="Teles M."/>
            <person name="MacKenzie S."/>
            <person name="Amaro C."/>
        </authorList>
    </citation>
    <scope>NUCLEOTIDE SEQUENCE</scope>
</reference>
<dbReference type="EMBL" id="GBXM01092583">
    <property type="protein sequence ID" value="JAH15994.1"/>
    <property type="molecule type" value="Transcribed_RNA"/>
</dbReference>
<accession>A0A0E9QGU1</accession>